<keyword evidence="3" id="KW-0732">Signal</keyword>
<evidence type="ECO:0000256" key="2">
    <source>
        <dbReference type="SAM" id="Phobius"/>
    </source>
</evidence>
<reference evidence="4" key="1">
    <citation type="submission" date="2016-08" db="EMBL/GenBank/DDBJ databases">
        <title>VSG repertoire of Trypanosoma brucei EATRO 1125.</title>
        <authorList>
            <person name="Cross G.A."/>
        </authorList>
    </citation>
    <scope>NUCLEOTIDE SEQUENCE</scope>
    <source>
        <strain evidence="4">EATRO 1125</strain>
    </source>
</reference>
<feature type="chain" id="PRO_5011977884" evidence="3">
    <location>
        <begin position="20"/>
        <end position="499"/>
    </location>
</feature>
<evidence type="ECO:0000313" key="4">
    <source>
        <dbReference type="EMBL" id="APD73095.1"/>
    </source>
</evidence>
<dbReference type="VEuPathDB" id="TriTrypDB:Tb427_000597700"/>
<keyword evidence="1" id="KW-0175">Coiled coil</keyword>
<keyword evidence="2" id="KW-0472">Membrane</keyword>
<dbReference type="EMBL" id="KX699139">
    <property type="protein sequence ID" value="APD73095.1"/>
    <property type="molecule type" value="Genomic_DNA"/>
</dbReference>
<organism evidence="4">
    <name type="scientific">Trypanosoma brucei</name>
    <dbReference type="NCBI Taxonomy" id="5691"/>
    <lineage>
        <taxon>Eukaryota</taxon>
        <taxon>Discoba</taxon>
        <taxon>Euglenozoa</taxon>
        <taxon>Kinetoplastea</taxon>
        <taxon>Metakinetoplastina</taxon>
        <taxon>Trypanosomatida</taxon>
        <taxon>Trypanosomatidae</taxon>
        <taxon>Trypanosoma</taxon>
    </lineage>
</organism>
<accession>A0A1J0R5H5</accession>
<evidence type="ECO:0000256" key="1">
    <source>
        <dbReference type="SAM" id="Coils"/>
    </source>
</evidence>
<feature type="transmembrane region" description="Helical" evidence="2">
    <location>
        <begin position="467"/>
        <end position="487"/>
    </location>
</feature>
<sequence>MNRLHLTAILVIKAVFVGAEDAKETDLTTVCHAAIYLAALEEQLSEELETANADVSNLEAQRRKLTLAAALGEGTDDGCLLAAAAAAATQHTAAAKSSINTALKQKSAGLRHLAKFSRTAEAAVQMANTEFEIGNSAHKRGSGSTTTEHKLTPKIKSTNPCEVKKTQNKWQAGAKDIKPKLIEKFITPENNDILKNINLSIITVTYNSGCTGGGSWTDWTRAKTSCAINDISSVARGPTSKPAEAPDATTGKLKKLKIYKNDKHNQGCEPETSNEGATPAEKKSLYKICKALTTEIKMPTPLDLTVTALSEIPIVKQVAQGCLQQYKDKTEMKPADEENLTTFLKDAYTDSTTKFEAKFKKLLADTKMLVYRGGKVQPVTINTIIDDSEEQDALSRLQTVRATATLASAKSVDTTSQKELGKNEGDKKDGDNKTTAAECVATEEGKCDKNKCTWDKEKKQCKVKERAAVISAVIKAPLLLAVLLNFLKLMKFAIFEKIC</sequence>
<keyword evidence="2" id="KW-0812">Transmembrane</keyword>
<dbReference type="VEuPathDB" id="TriTrypDB:Tb11.v5.0312"/>
<evidence type="ECO:0000256" key="3">
    <source>
        <dbReference type="SAM" id="SignalP"/>
    </source>
</evidence>
<keyword evidence="2" id="KW-1133">Transmembrane helix</keyword>
<feature type="coiled-coil region" evidence="1">
    <location>
        <begin position="41"/>
        <end position="68"/>
    </location>
</feature>
<protein>
    <submittedName>
        <fullName evidence="4">Variant surface glycoprotein 1125.259</fullName>
    </submittedName>
</protein>
<dbReference type="VEuPathDB" id="TriTrypDB:Tb1125.Tb11.v5.0312"/>
<dbReference type="SUPFAM" id="SSF58087">
    <property type="entry name" value="Variant surface glycoprotein (N-terminal domain)"/>
    <property type="match status" value="1"/>
</dbReference>
<proteinExistence type="predicted"/>
<dbReference type="AlphaFoldDB" id="A0A1J0R5H5"/>
<name>A0A1J0R5H5_9TRYP</name>
<feature type="signal peptide" evidence="3">
    <location>
        <begin position="1"/>
        <end position="19"/>
    </location>
</feature>